<gene>
    <name evidence="2" type="ORF">TRFO_12676</name>
</gene>
<feature type="domain" description="Exportin-1/Importin-beta-like" evidence="1">
    <location>
        <begin position="97"/>
        <end position="179"/>
    </location>
</feature>
<accession>A0A1J4L135</accession>
<dbReference type="AlphaFoldDB" id="A0A1J4L135"/>
<dbReference type="VEuPathDB" id="TrichDB:TRFO_12676"/>
<proteinExistence type="predicted"/>
<dbReference type="InterPro" id="IPR013598">
    <property type="entry name" value="Exportin-1/Importin-b-like"/>
</dbReference>
<dbReference type="Proteomes" id="UP000179807">
    <property type="component" value="Unassembled WGS sequence"/>
</dbReference>
<dbReference type="GeneID" id="94831485"/>
<reference evidence="2" key="1">
    <citation type="submission" date="2016-10" db="EMBL/GenBank/DDBJ databases">
        <authorList>
            <person name="Benchimol M."/>
            <person name="Almeida L.G."/>
            <person name="Vasconcelos A.T."/>
            <person name="Perreira-Neves A."/>
            <person name="Rosa I.A."/>
            <person name="Tasca T."/>
            <person name="Bogo M.R."/>
            <person name="de Souza W."/>
        </authorList>
    </citation>
    <scope>NUCLEOTIDE SEQUENCE [LARGE SCALE GENOMIC DNA]</scope>
    <source>
        <strain evidence="2">K</strain>
    </source>
</reference>
<organism evidence="2 3">
    <name type="scientific">Tritrichomonas foetus</name>
    <dbReference type="NCBI Taxonomy" id="1144522"/>
    <lineage>
        <taxon>Eukaryota</taxon>
        <taxon>Metamonada</taxon>
        <taxon>Parabasalia</taxon>
        <taxon>Tritrichomonadida</taxon>
        <taxon>Tritrichomonadidae</taxon>
        <taxon>Tritrichomonas</taxon>
    </lineage>
</organism>
<dbReference type="Gene3D" id="1.25.10.10">
    <property type="entry name" value="Leucine-rich Repeat Variant"/>
    <property type="match status" value="1"/>
</dbReference>
<dbReference type="RefSeq" id="XP_068370283.1">
    <property type="nucleotide sequence ID" value="XM_068496781.1"/>
</dbReference>
<dbReference type="EMBL" id="MLAK01000035">
    <property type="protein sequence ID" value="OHT17147.1"/>
    <property type="molecule type" value="Genomic_DNA"/>
</dbReference>
<dbReference type="OrthoDB" id="2016913at2759"/>
<name>A0A1J4L135_9EUKA</name>
<keyword evidence="3" id="KW-1185">Reference proteome</keyword>
<dbReference type="Pfam" id="PF08389">
    <property type="entry name" value="Xpo1"/>
    <property type="match status" value="1"/>
</dbReference>
<protein>
    <recommendedName>
        <fullName evidence="1">Exportin-1/Importin-beta-like domain-containing protein</fullName>
    </recommendedName>
</protein>
<dbReference type="InterPro" id="IPR011989">
    <property type="entry name" value="ARM-like"/>
</dbReference>
<evidence type="ECO:0000259" key="1">
    <source>
        <dbReference type="Pfam" id="PF08389"/>
    </source>
</evidence>
<sequence length="916" mass="104175">MFTQQQIEQALLNLHNADIQAQQQANDLIMRWSETPQSIVQAMAIINESQFEPAVFSACCVAEKDIVQKWMNYLPADRQVIRNKLCERLIGYQGNQVTKDKIIRLIVAIALKDWPEDWPTCVQDFISSATSSPEMCVLDFQIISELIVTIHETTTITNFRRKQLIEEFDKSTVNLMQIIDWSLGNVGFDLVCYPVIRLLKELCLTAPIEMLYSQDMFTSLFTTFAVNELCSEDAMIAINNLLINRSDAKEIASKLFNETLQILGNFCAGECPDFMLLFIMKYLDVYGTDIDELCFEGEDMIEDVANLVLSIYQTILNHPPVEEHCEEFWSLFRSVLYRYYRSSRSKNPFDALQPCFQLFQNLIPEIRVSLFNAFPTAAEGGKLRSINCQACWLFLASIDKKGMIEFLSEQSPSPSLCYSIGLVDACLTGKEEREMVFKIFPKLFEYNNSTKSVDFGMSLLYAISHAIRFMMRESKFLTAFGACLSTFLSAPDFRVRSSASNALLYVSMRQPKLLSQEPNPIINIFFNNLTDWVIKCELKVSSKIVKSFALVGSAQPTNEARNSIYEQIYNAVSLNLTSGDLEKIENGMSIVHSLTYVNLVEAAPLYIQFINPLIDLLGQSVASGNELSTSQIIETITAVILKNEFDPVKLVLDNFVRILLQLQDFKESVILSLAKLRAKFVPMEEFYDQIYAAHLAQTIPNLAQTQVEAYPLLRFFRFYNIRPQSISVLLEITVHFIKDERLDVSKEAAKLLRSLLVRLCSEQQVTEIINVRMHLLDATFTALTDTFHTAIFNQVAKTINSLYVAINSSVYPSEQFDNDVAEVLKLKSNDREFLLNFSRCLRSHIQDFPAFAATLKEFLVTTKCASPSDKRLFKPEIKLDSLAQELMNLVSTEEKGAILAEELEILPALANLKIDF</sequence>
<evidence type="ECO:0000313" key="2">
    <source>
        <dbReference type="EMBL" id="OHT17147.1"/>
    </source>
</evidence>
<comment type="caution">
    <text evidence="2">The sequence shown here is derived from an EMBL/GenBank/DDBJ whole genome shotgun (WGS) entry which is preliminary data.</text>
</comment>
<dbReference type="InterPro" id="IPR016024">
    <property type="entry name" value="ARM-type_fold"/>
</dbReference>
<dbReference type="SUPFAM" id="SSF48371">
    <property type="entry name" value="ARM repeat"/>
    <property type="match status" value="1"/>
</dbReference>
<evidence type="ECO:0000313" key="3">
    <source>
        <dbReference type="Proteomes" id="UP000179807"/>
    </source>
</evidence>